<keyword evidence="5" id="KW-1185">Reference proteome</keyword>
<evidence type="ECO:0000256" key="2">
    <source>
        <dbReference type="ARBA" id="ARBA00023125"/>
    </source>
</evidence>
<dbReference type="GO" id="GO:0003700">
    <property type="term" value="F:DNA-binding transcription factor activity"/>
    <property type="evidence" value="ECO:0007669"/>
    <property type="project" value="InterPro"/>
</dbReference>
<dbReference type="GO" id="GO:0003677">
    <property type="term" value="F:DNA binding"/>
    <property type="evidence" value="ECO:0007669"/>
    <property type="project" value="UniProtKB-KW"/>
</dbReference>
<evidence type="ECO:0000256" key="3">
    <source>
        <dbReference type="ARBA" id="ARBA00023163"/>
    </source>
</evidence>
<evidence type="ECO:0000313" key="5">
    <source>
        <dbReference type="Proteomes" id="UP000198238"/>
    </source>
</evidence>
<dbReference type="InterPro" id="IPR036390">
    <property type="entry name" value="WH_DNA-bd_sf"/>
</dbReference>
<dbReference type="PRINTS" id="PR00598">
    <property type="entry name" value="HTHMARR"/>
</dbReference>
<dbReference type="KEGG" id="nei:BG910_06080"/>
<organism evidence="4 5">
    <name type="scientific">Neisseria chenwenguii</name>
    <dbReference type="NCBI Taxonomy" id="1853278"/>
    <lineage>
        <taxon>Bacteria</taxon>
        <taxon>Pseudomonadati</taxon>
        <taxon>Pseudomonadota</taxon>
        <taxon>Betaproteobacteria</taxon>
        <taxon>Neisseriales</taxon>
        <taxon>Neisseriaceae</taxon>
        <taxon>Neisseria</taxon>
    </lineage>
</organism>
<dbReference type="OrthoDB" id="9180155at2"/>
<dbReference type="Gene3D" id="1.10.10.10">
    <property type="entry name" value="Winged helix-like DNA-binding domain superfamily/Winged helix DNA-binding domain"/>
    <property type="match status" value="1"/>
</dbReference>
<sequence>MPYLTYRLTQISNMAIKAADPVYQQAVGLKVRELRVLRLIHEMPHRTAGELLGMTELDKTLLSKNLAKLEQKGCIKRENDPNDSRRQYLDLTEQGEQIWQQAEKIGHELEQKMFAKLDAQEWEQLHQLLNQAWASVQEWQAGKI</sequence>
<name>A0A220S1L4_9NEIS</name>
<protein>
    <submittedName>
        <fullName evidence="4">MarR family transcriptional regulator</fullName>
    </submittedName>
</protein>
<dbReference type="Proteomes" id="UP000198238">
    <property type="component" value="Chromosome"/>
</dbReference>
<evidence type="ECO:0000256" key="1">
    <source>
        <dbReference type="ARBA" id="ARBA00023015"/>
    </source>
</evidence>
<dbReference type="SMART" id="SM00347">
    <property type="entry name" value="HTH_MARR"/>
    <property type="match status" value="1"/>
</dbReference>
<dbReference type="RefSeq" id="WP_089036074.1">
    <property type="nucleotide sequence ID" value="NZ_CP022278.1"/>
</dbReference>
<dbReference type="Pfam" id="PF12802">
    <property type="entry name" value="MarR_2"/>
    <property type="match status" value="1"/>
</dbReference>
<accession>A0A220S1L4</accession>
<reference evidence="4 5" key="1">
    <citation type="submission" date="2017-06" db="EMBL/GenBank/DDBJ databases">
        <title>Neisseria chenwenguii sp. nov., isolated from the intestinal contents of Tibetan Plateau Pika in Yushu, Qinghai Province, China.</title>
        <authorList>
            <person name="Zhang G."/>
        </authorList>
    </citation>
    <scope>NUCLEOTIDE SEQUENCE [LARGE SCALE GENOMIC DNA]</scope>
    <source>
        <strain evidence="4 5">10023</strain>
    </source>
</reference>
<dbReference type="InterPro" id="IPR036388">
    <property type="entry name" value="WH-like_DNA-bd_sf"/>
</dbReference>
<dbReference type="PROSITE" id="PS50995">
    <property type="entry name" value="HTH_MARR_2"/>
    <property type="match status" value="1"/>
</dbReference>
<proteinExistence type="predicted"/>
<dbReference type="AlphaFoldDB" id="A0A220S1L4"/>
<keyword evidence="3" id="KW-0804">Transcription</keyword>
<dbReference type="InterPro" id="IPR000835">
    <property type="entry name" value="HTH_MarR-typ"/>
</dbReference>
<keyword evidence="2" id="KW-0238">DNA-binding</keyword>
<keyword evidence="1" id="KW-0805">Transcription regulation</keyword>
<dbReference type="SUPFAM" id="SSF46785">
    <property type="entry name" value="Winged helix' DNA-binding domain"/>
    <property type="match status" value="1"/>
</dbReference>
<evidence type="ECO:0000313" key="4">
    <source>
        <dbReference type="EMBL" id="ASK27364.1"/>
    </source>
</evidence>
<dbReference type="PANTHER" id="PTHR42756">
    <property type="entry name" value="TRANSCRIPTIONAL REGULATOR, MARR"/>
    <property type="match status" value="1"/>
</dbReference>
<dbReference type="EMBL" id="CP022278">
    <property type="protein sequence ID" value="ASK27364.1"/>
    <property type="molecule type" value="Genomic_DNA"/>
</dbReference>
<dbReference type="PANTHER" id="PTHR42756:SF1">
    <property type="entry name" value="TRANSCRIPTIONAL REPRESSOR OF EMRAB OPERON"/>
    <property type="match status" value="1"/>
</dbReference>
<gene>
    <name evidence="4" type="ORF">BG910_06080</name>
</gene>